<evidence type="ECO:0000313" key="2">
    <source>
        <dbReference type="EMBL" id="KAI0305350.1"/>
    </source>
</evidence>
<evidence type="ECO:0000313" key="3">
    <source>
        <dbReference type="Proteomes" id="UP001203297"/>
    </source>
</evidence>
<accession>A0AAD4M8D2</accession>
<evidence type="ECO:0000256" key="1">
    <source>
        <dbReference type="SAM" id="MobiDB-lite"/>
    </source>
</evidence>
<protein>
    <submittedName>
        <fullName evidence="2">Uncharacterized protein</fullName>
    </submittedName>
</protein>
<organism evidence="2 3">
    <name type="scientific">Multifurca ochricompacta</name>
    <dbReference type="NCBI Taxonomy" id="376703"/>
    <lineage>
        <taxon>Eukaryota</taxon>
        <taxon>Fungi</taxon>
        <taxon>Dikarya</taxon>
        <taxon>Basidiomycota</taxon>
        <taxon>Agaricomycotina</taxon>
        <taxon>Agaricomycetes</taxon>
        <taxon>Russulales</taxon>
        <taxon>Russulaceae</taxon>
        <taxon>Multifurca</taxon>
    </lineage>
</organism>
<keyword evidence="3" id="KW-1185">Reference proteome</keyword>
<gene>
    <name evidence="2" type="ORF">B0F90DRAFT_1815577</name>
</gene>
<dbReference type="Proteomes" id="UP001203297">
    <property type="component" value="Unassembled WGS sequence"/>
</dbReference>
<proteinExistence type="predicted"/>
<comment type="caution">
    <text evidence="2">The sequence shown here is derived from an EMBL/GenBank/DDBJ whole genome shotgun (WGS) entry which is preliminary data.</text>
</comment>
<sequence>MSEGNPSQVLFNQVDEKAAPAPAVKPPSYQATSEALAFSSVGTEPDRPRCSPRRPRIRHFFVAAFFLWLAGHTLLRHCKHRRFHHDSGRHWATDTDFHLGVPSTEPGESIDTCVESADWTEVGPSDRYNSPRFEVWQRTELSLPTDADDIFLFSRGTYAHGVLHIVEAADRDDIGVEIVVGSHEDSDLFERSSVCTLHRGDNGHGVGIFTPKFNRHPRERDTLFFIITVSLPQESEVVVIPYFETRLPLFHHVVAALPTHTFTSISLHSSNFPIYAESLVGDKISIGTSNSPIEGNFNTSSSLDIKTSNTPIKVVVNAFNQNHSKPTEIRIRTSNSGGFVVSAQTSNSPLDVKFSDHAADATLKLDARTSNSPAKVHLHPSFEGTFKLRTSIFGVNVNPDVKVEDPAGRGRKRRVNVKTIGRGARIVHGDAAWVSEETIKIRRLLGKWMFPRAIPHCFYGFNLRIDEVFLPLSVHHDHFYSNNY</sequence>
<dbReference type="EMBL" id="WTXG01000006">
    <property type="protein sequence ID" value="KAI0305350.1"/>
    <property type="molecule type" value="Genomic_DNA"/>
</dbReference>
<reference evidence="2" key="1">
    <citation type="journal article" date="2022" name="New Phytol.">
        <title>Evolutionary transition to the ectomycorrhizal habit in the genomes of a hyperdiverse lineage of mushroom-forming fungi.</title>
        <authorList>
            <person name="Looney B."/>
            <person name="Miyauchi S."/>
            <person name="Morin E."/>
            <person name="Drula E."/>
            <person name="Courty P.E."/>
            <person name="Kohler A."/>
            <person name="Kuo A."/>
            <person name="LaButti K."/>
            <person name="Pangilinan J."/>
            <person name="Lipzen A."/>
            <person name="Riley R."/>
            <person name="Andreopoulos W."/>
            <person name="He G."/>
            <person name="Johnson J."/>
            <person name="Nolan M."/>
            <person name="Tritt A."/>
            <person name="Barry K.W."/>
            <person name="Grigoriev I.V."/>
            <person name="Nagy L.G."/>
            <person name="Hibbett D."/>
            <person name="Henrissat B."/>
            <person name="Matheny P.B."/>
            <person name="Labbe J."/>
            <person name="Martin F.M."/>
        </authorList>
    </citation>
    <scope>NUCLEOTIDE SEQUENCE</scope>
    <source>
        <strain evidence="2">BPL690</strain>
    </source>
</reference>
<feature type="compositionally biased region" description="Polar residues" evidence="1">
    <location>
        <begin position="1"/>
        <end position="11"/>
    </location>
</feature>
<feature type="region of interest" description="Disordered" evidence="1">
    <location>
        <begin position="1"/>
        <end position="30"/>
    </location>
</feature>
<dbReference type="AlphaFoldDB" id="A0AAD4M8D2"/>
<name>A0AAD4M8D2_9AGAM</name>